<protein>
    <submittedName>
        <fullName evidence="2">Reverse transcriptase</fullName>
    </submittedName>
</protein>
<dbReference type="VEuPathDB" id="MicrosporidiaDB:CWI39_0470p0010"/>
<feature type="domain" description="Reverse transcriptase" evidence="1">
    <location>
        <begin position="1"/>
        <end position="156"/>
    </location>
</feature>
<sequence length="235" mass="27010">IALNKEYGNNIKATWIDVKKAYDSIDHAYLTQCIENLNLPDWTLKFIKVIISKWRIDISIDRVILQGYSLSPLLFVLCMDPLSRKLNEKYTSVAVQTDAESLLTVHLLFIDDLKLFAKNNEAKEFSKVIELEINKEKSATNDTCCDTATLLEGISRLYLTRTELGRGLHSVELRSEHMLLQFFDCLEKSKEISIRRAAISRVENNNKTHLALIKGFLKVNYRLVEEVTKKSLEEA</sequence>
<dbReference type="Proteomes" id="UP000291404">
    <property type="component" value="Unassembled WGS sequence"/>
</dbReference>
<feature type="non-terminal residue" evidence="2">
    <location>
        <position position="1"/>
    </location>
</feature>
<dbReference type="InterPro" id="IPR000477">
    <property type="entry name" value="RT_dom"/>
</dbReference>
<keyword evidence="2" id="KW-0808">Transferase</keyword>
<evidence type="ECO:0000313" key="2">
    <source>
        <dbReference type="EMBL" id="TBT96667.1"/>
    </source>
</evidence>
<dbReference type="GO" id="GO:0003964">
    <property type="term" value="F:RNA-directed DNA polymerase activity"/>
    <property type="evidence" value="ECO:0007669"/>
    <property type="project" value="UniProtKB-KW"/>
</dbReference>
<comment type="caution">
    <text evidence="2">The sequence shown here is derived from an EMBL/GenBank/DDBJ whole genome shotgun (WGS) entry which is preliminary data.</text>
</comment>
<keyword evidence="2" id="KW-0548">Nucleotidyltransferase</keyword>
<dbReference type="PANTHER" id="PTHR35450">
    <property type="entry name" value="REVERSE TRANSCRIPTASE DOMAIN-CONTAINING PROTEIN"/>
    <property type="match status" value="1"/>
</dbReference>
<organism evidence="2 3">
    <name type="scientific">Hamiltosporidium magnivora</name>
    <dbReference type="NCBI Taxonomy" id="148818"/>
    <lineage>
        <taxon>Eukaryota</taxon>
        <taxon>Fungi</taxon>
        <taxon>Fungi incertae sedis</taxon>
        <taxon>Microsporidia</taxon>
        <taxon>Dubosqiidae</taxon>
        <taxon>Hamiltosporidium</taxon>
    </lineage>
</organism>
<proteinExistence type="predicted"/>
<dbReference type="Pfam" id="PF00078">
    <property type="entry name" value="RVT_1"/>
    <property type="match status" value="1"/>
</dbReference>
<gene>
    <name evidence="2" type="ORF">CWI36_3462p0010</name>
</gene>
<name>A0A4Q9KPV4_9MICR</name>
<dbReference type="EMBL" id="PITI01003462">
    <property type="protein sequence ID" value="TBT96667.1"/>
    <property type="molecule type" value="Genomic_DNA"/>
</dbReference>
<reference evidence="2 3" key="1">
    <citation type="submission" date="2017-12" db="EMBL/GenBank/DDBJ databases">
        <authorList>
            <person name="Pombert J.-F."/>
            <person name="Haag K.L."/>
            <person name="Ebert D."/>
        </authorList>
    </citation>
    <scope>NUCLEOTIDE SEQUENCE [LARGE SCALE GENOMIC DNA]</scope>
    <source>
        <strain evidence="2">BE-OM-2</strain>
    </source>
</reference>
<dbReference type="PANTHER" id="PTHR35450:SF2">
    <property type="entry name" value="REVERSE TRANSCRIPTASE DOMAIN-CONTAINING PROTEIN"/>
    <property type="match status" value="1"/>
</dbReference>
<keyword evidence="2" id="KW-0695">RNA-directed DNA polymerase</keyword>
<evidence type="ECO:0000313" key="3">
    <source>
        <dbReference type="Proteomes" id="UP000291404"/>
    </source>
</evidence>
<dbReference type="AlphaFoldDB" id="A0A4Q9KPV4"/>
<keyword evidence="3" id="KW-1185">Reference proteome</keyword>
<dbReference type="PROSITE" id="PS50878">
    <property type="entry name" value="RT_POL"/>
    <property type="match status" value="1"/>
</dbReference>
<evidence type="ECO:0000259" key="1">
    <source>
        <dbReference type="PROSITE" id="PS50878"/>
    </source>
</evidence>
<accession>A0A4Q9KPV4</accession>
<dbReference type="VEuPathDB" id="MicrosporidiaDB:CWI36_3462p0010"/>